<evidence type="ECO:0000256" key="1">
    <source>
        <dbReference type="SAM" id="MobiDB-lite"/>
    </source>
</evidence>
<protein>
    <submittedName>
        <fullName evidence="2">Uncharacterized protein</fullName>
    </submittedName>
</protein>
<comment type="caution">
    <text evidence="2">The sequence shown here is derived from an EMBL/GenBank/DDBJ whole genome shotgun (WGS) entry which is preliminary data.</text>
</comment>
<gene>
    <name evidence="2" type="ORF">F2P81_008179</name>
</gene>
<sequence>MFSKNADEFSGRTAVVRERRLCEGAVFTRRSHTSFPGGGEENRALEPAASCAPPASRFARRIRESTRAVNSEEQTRVLP</sequence>
<dbReference type="AlphaFoldDB" id="A0A6A4T9U4"/>
<dbReference type="EMBL" id="VEVO01000007">
    <property type="protein sequence ID" value="KAF0039944.1"/>
    <property type="molecule type" value="Genomic_DNA"/>
</dbReference>
<accession>A0A6A4T9U4</accession>
<organism evidence="2 3">
    <name type="scientific">Scophthalmus maximus</name>
    <name type="common">Turbot</name>
    <name type="synonym">Psetta maxima</name>
    <dbReference type="NCBI Taxonomy" id="52904"/>
    <lineage>
        <taxon>Eukaryota</taxon>
        <taxon>Metazoa</taxon>
        <taxon>Chordata</taxon>
        <taxon>Craniata</taxon>
        <taxon>Vertebrata</taxon>
        <taxon>Euteleostomi</taxon>
        <taxon>Actinopterygii</taxon>
        <taxon>Neopterygii</taxon>
        <taxon>Teleostei</taxon>
        <taxon>Neoteleostei</taxon>
        <taxon>Acanthomorphata</taxon>
        <taxon>Carangaria</taxon>
        <taxon>Pleuronectiformes</taxon>
        <taxon>Pleuronectoidei</taxon>
        <taxon>Scophthalmidae</taxon>
        <taxon>Scophthalmus</taxon>
    </lineage>
</organism>
<evidence type="ECO:0000313" key="2">
    <source>
        <dbReference type="EMBL" id="KAF0039944.1"/>
    </source>
</evidence>
<proteinExistence type="predicted"/>
<evidence type="ECO:0000313" key="3">
    <source>
        <dbReference type="Proteomes" id="UP000438429"/>
    </source>
</evidence>
<dbReference type="Proteomes" id="UP000438429">
    <property type="component" value="Unassembled WGS sequence"/>
</dbReference>
<name>A0A6A4T9U4_SCOMX</name>
<feature type="region of interest" description="Disordered" evidence="1">
    <location>
        <begin position="31"/>
        <end position="52"/>
    </location>
</feature>
<reference evidence="2 3" key="1">
    <citation type="submission" date="2019-06" db="EMBL/GenBank/DDBJ databases">
        <title>Draft genomes of female and male turbot (Scophthalmus maximus).</title>
        <authorList>
            <person name="Xu H."/>
            <person name="Xu X.-W."/>
            <person name="Shao C."/>
            <person name="Chen S."/>
        </authorList>
    </citation>
    <scope>NUCLEOTIDE SEQUENCE [LARGE SCALE GENOMIC DNA]</scope>
    <source>
        <strain evidence="2">Ysfricsl-2016a</strain>
        <tissue evidence="2">Blood</tissue>
    </source>
</reference>